<dbReference type="InterPro" id="IPR013078">
    <property type="entry name" value="His_Pase_superF_clade-1"/>
</dbReference>
<sequence>MKSLLLVRHAKSSWKFSLDDEFRPLSARGYRDAPRMARELEPALPDLVLCSPAVRTYSTALFYLRAADVSLDKLRLDWALYEASGDKLLRYLLQVEDQYRHLWLFGHNPGLNELLFLLGGKSRENLPTGARLRLSWKTDRWAAIGQETPQMGEMVYPSKEGRTDKVSG</sequence>
<protein>
    <submittedName>
        <fullName evidence="1">Histidine phosphatase family protein</fullName>
    </submittedName>
</protein>
<accession>A0A939ISW7</accession>
<evidence type="ECO:0000313" key="1">
    <source>
        <dbReference type="EMBL" id="MBN7826861.1"/>
    </source>
</evidence>
<reference evidence="1" key="1">
    <citation type="submission" date="2021-03" db="EMBL/GenBank/DDBJ databases">
        <title>novel species isolated from a fishpond in China.</title>
        <authorList>
            <person name="Lu H."/>
            <person name="Cai Z."/>
        </authorList>
    </citation>
    <scope>NUCLEOTIDE SEQUENCE</scope>
    <source>
        <strain evidence="1">JCM 30855</strain>
    </source>
</reference>
<name>A0A939ISW7_9ALTE</name>
<organism evidence="1 2">
    <name type="scientific">Bowmanella dokdonensis</name>
    <dbReference type="NCBI Taxonomy" id="751969"/>
    <lineage>
        <taxon>Bacteria</taxon>
        <taxon>Pseudomonadati</taxon>
        <taxon>Pseudomonadota</taxon>
        <taxon>Gammaproteobacteria</taxon>
        <taxon>Alteromonadales</taxon>
        <taxon>Alteromonadaceae</taxon>
        <taxon>Bowmanella</taxon>
    </lineage>
</organism>
<gene>
    <name evidence="1" type="ORF">J0A66_16615</name>
</gene>
<comment type="caution">
    <text evidence="1">The sequence shown here is derived from an EMBL/GenBank/DDBJ whole genome shotgun (WGS) entry which is preliminary data.</text>
</comment>
<dbReference type="Pfam" id="PF00300">
    <property type="entry name" value="His_Phos_1"/>
    <property type="match status" value="1"/>
</dbReference>
<dbReference type="InterPro" id="IPR029033">
    <property type="entry name" value="His_PPase_superfam"/>
</dbReference>
<proteinExistence type="predicted"/>
<dbReference type="CDD" id="cd07067">
    <property type="entry name" value="HP_PGM_like"/>
    <property type="match status" value="1"/>
</dbReference>
<keyword evidence="2" id="KW-1185">Reference proteome</keyword>
<dbReference type="PANTHER" id="PTHR47623">
    <property type="entry name" value="OS09G0287300 PROTEIN"/>
    <property type="match status" value="1"/>
</dbReference>
<evidence type="ECO:0000313" key="2">
    <source>
        <dbReference type="Proteomes" id="UP000664654"/>
    </source>
</evidence>
<dbReference type="PANTHER" id="PTHR47623:SF1">
    <property type="entry name" value="OS09G0287300 PROTEIN"/>
    <property type="match status" value="1"/>
</dbReference>
<dbReference type="Gene3D" id="3.40.50.1240">
    <property type="entry name" value="Phosphoglycerate mutase-like"/>
    <property type="match status" value="1"/>
</dbReference>
<dbReference type="RefSeq" id="WP_206574974.1">
    <property type="nucleotide sequence ID" value="NZ_JAFKCV010000011.1"/>
</dbReference>
<dbReference type="Proteomes" id="UP000664654">
    <property type="component" value="Unassembled WGS sequence"/>
</dbReference>
<dbReference type="EMBL" id="JAFKCV010000011">
    <property type="protein sequence ID" value="MBN7826861.1"/>
    <property type="molecule type" value="Genomic_DNA"/>
</dbReference>
<dbReference type="SUPFAM" id="SSF53254">
    <property type="entry name" value="Phosphoglycerate mutase-like"/>
    <property type="match status" value="1"/>
</dbReference>
<dbReference type="AlphaFoldDB" id="A0A939ISW7"/>